<dbReference type="Gene3D" id="3.20.20.450">
    <property type="entry name" value="EAL domain"/>
    <property type="match status" value="1"/>
</dbReference>
<dbReference type="InterPro" id="IPR001633">
    <property type="entry name" value="EAL_dom"/>
</dbReference>
<dbReference type="InterPro" id="IPR050706">
    <property type="entry name" value="Cyclic-di-GMP_PDE-like"/>
</dbReference>
<sequence>MLFTKKINVKLIIIASVFMMVFIVSNGLLVDVILDKSVELTCNVYYNQISSRIDKEINLLKSTTEKISTDNKIINILNENKSFDELSKEESELILSEINTFEGILESSSFVKTINIVSLQGNYLFSNGVLYENFDLSKRPWFNEKILHDNSGTIITDMHVDYSTGLDTIAIVSFIYSDDKELLGAAVMDIFIKDLLEYANTSFYSGDLNTYILKDNVILYSKDGEVNRDIKNINELNIYDIKNEKDSLGNENYLLFMFNKDSIKNNPYMDVVTKIVSIILVIVGLFISISLVCSIRIAFKPALKSIEKLKDLLKYLNEDETSFKDKNEFKQLELISDLLGKSFDKKVESLIYYDELTKLPNRKKLNIICNELINNNNQFALVFIDLNKFKVINDVFGHSTGDQLLIKFSNIIQEALGDRGIITRYSGDEFIIIYKEFKSDSQFIEYYEKEILSKFDNPIDINKDTKTLIEFSTGVAVYPRDGLNVYELINKSDFMMYKNKKDNIDNKVLFFNDNIYNDMLYIESLKNELKNVYEKNELFLEYQPIYDKYMRVRKAEVLLRWNSKELGFIPPDQFIKYAEETRDIIPIGYWIVEEVCRCIKENHWDIEVSINVSPIQLMEFNFDKNIESIIDRYNIDYNKLCFEITESVLLENNENVNKNINNLRKKGIKWALDDFGTGYASFNYLTKYSLEILKIDKVFLDNAFENDFEIINCIKKISNILDMKVIIEGVETENQFNKLKKIKCDLFQGYYFSKPLKNYEISQLIKNITH</sequence>
<keyword evidence="9" id="KW-0378">Hydrolase</keyword>
<dbReference type="InterPro" id="IPR000160">
    <property type="entry name" value="GGDEF_dom"/>
</dbReference>
<evidence type="ECO:0000256" key="2">
    <source>
        <dbReference type="ARBA" id="ARBA00022475"/>
    </source>
</evidence>
<feature type="domain" description="EAL" evidence="7">
    <location>
        <begin position="522"/>
        <end position="769"/>
    </location>
</feature>
<keyword evidence="3 6" id="KW-0812">Transmembrane</keyword>
<dbReference type="EC" id="3.1.4.52" evidence="9"/>
<dbReference type="CDD" id="cd18773">
    <property type="entry name" value="PDC1_HK_sensor"/>
    <property type="match status" value="1"/>
</dbReference>
<organism evidence="9">
    <name type="scientific">Clostridium tertium</name>
    <dbReference type="NCBI Taxonomy" id="1559"/>
    <lineage>
        <taxon>Bacteria</taxon>
        <taxon>Bacillati</taxon>
        <taxon>Bacillota</taxon>
        <taxon>Clostridia</taxon>
        <taxon>Eubacteriales</taxon>
        <taxon>Clostridiaceae</taxon>
        <taxon>Clostridium</taxon>
    </lineage>
</organism>
<dbReference type="InterPro" id="IPR033479">
    <property type="entry name" value="dCache_1"/>
</dbReference>
<dbReference type="InterPro" id="IPR029151">
    <property type="entry name" value="Sensor-like_sf"/>
</dbReference>
<dbReference type="GO" id="GO:0005886">
    <property type="term" value="C:plasma membrane"/>
    <property type="evidence" value="ECO:0007669"/>
    <property type="project" value="UniProtKB-SubCell"/>
</dbReference>
<feature type="transmembrane region" description="Helical" evidence="6">
    <location>
        <begin position="12"/>
        <end position="34"/>
    </location>
</feature>
<dbReference type="EMBL" id="CACRTO010000044">
    <property type="protein sequence ID" value="VYU58606.1"/>
    <property type="molecule type" value="Genomic_DNA"/>
</dbReference>
<keyword evidence="5 6" id="KW-0472">Membrane</keyword>
<dbReference type="InterPro" id="IPR035919">
    <property type="entry name" value="EAL_sf"/>
</dbReference>
<dbReference type="PROSITE" id="PS50887">
    <property type="entry name" value="GGDEF"/>
    <property type="match status" value="1"/>
</dbReference>
<dbReference type="SUPFAM" id="SSF141868">
    <property type="entry name" value="EAL domain-like"/>
    <property type="match status" value="1"/>
</dbReference>
<dbReference type="GO" id="GO:0071111">
    <property type="term" value="F:cyclic-guanylate-specific phosphodiesterase activity"/>
    <property type="evidence" value="ECO:0007669"/>
    <property type="project" value="UniProtKB-EC"/>
</dbReference>
<dbReference type="Gene3D" id="3.30.70.270">
    <property type="match status" value="1"/>
</dbReference>
<dbReference type="SUPFAM" id="SSF103190">
    <property type="entry name" value="Sensory domain-like"/>
    <property type="match status" value="1"/>
</dbReference>
<comment type="subcellular location">
    <subcellularLocation>
        <location evidence="1">Cell membrane</location>
        <topology evidence="1">Multi-pass membrane protein</topology>
    </subcellularLocation>
</comment>
<evidence type="ECO:0000259" key="8">
    <source>
        <dbReference type="PROSITE" id="PS50887"/>
    </source>
</evidence>
<dbReference type="SUPFAM" id="SSF55073">
    <property type="entry name" value="Nucleotide cyclase"/>
    <property type="match status" value="1"/>
</dbReference>
<evidence type="ECO:0000313" key="9">
    <source>
        <dbReference type="EMBL" id="VYU58606.1"/>
    </source>
</evidence>
<dbReference type="CDD" id="cd01948">
    <property type="entry name" value="EAL"/>
    <property type="match status" value="1"/>
</dbReference>
<gene>
    <name evidence="9" type="primary">gmr_5</name>
    <name evidence="9" type="ORF">CTLFYP3_02975</name>
</gene>
<dbReference type="Gene3D" id="3.30.450.20">
    <property type="entry name" value="PAS domain"/>
    <property type="match status" value="2"/>
</dbReference>
<evidence type="ECO:0000256" key="6">
    <source>
        <dbReference type="SAM" id="Phobius"/>
    </source>
</evidence>
<dbReference type="NCBIfam" id="TIGR00254">
    <property type="entry name" value="GGDEF"/>
    <property type="match status" value="1"/>
</dbReference>
<accession>A0A6N3G374</accession>
<evidence type="ECO:0000256" key="5">
    <source>
        <dbReference type="ARBA" id="ARBA00023136"/>
    </source>
</evidence>
<evidence type="ECO:0000256" key="1">
    <source>
        <dbReference type="ARBA" id="ARBA00004651"/>
    </source>
</evidence>
<dbReference type="Pfam" id="PF00563">
    <property type="entry name" value="EAL"/>
    <property type="match status" value="1"/>
</dbReference>
<dbReference type="InterPro" id="IPR029787">
    <property type="entry name" value="Nucleotide_cyclase"/>
</dbReference>
<dbReference type="RefSeq" id="WP_156627416.1">
    <property type="nucleotide sequence ID" value="NZ_CACRTO010000044.1"/>
</dbReference>
<evidence type="ECO:0000256" key="3">
    <source>
        <dbReference type="ARBA" id="ARBA00022692"/>
    </source>
</evidence>
<dbReference type="Pfam" id="PF02743">
    <property type="entry name" value="dCache_1"/>
    <property type="match status" value="1"/>
</dbReference>
<feature type="domain" description="GGDEF" evidence="8">
    <location>
        <begin position="377"/>
        <end position="513"/>
    </location>
</feature>
<reference evidence="9" key="1">
    <citation type="submission" date="2019-11" db="EMBL/GenBank/DDBJ databases">
        <authorList>
            <person name="Feng L."/>
        </authorList>
    </citation>
    <scope>NUCLEOTIDE SEQUENCE</scope>
    <source>
        <strain evidence="9">CTertiumLFYP3</strain>
    </source>
</reference>
<protein>
    <submittedName>
        <fullName evidence="9">Cyclic di-GMP phosphodiesterase Gmr</fullName>
        <ecNumber evidence="9">3.1.4.52</ecNumber>
    </submittedName>
</protein>
<dbReference type="SMART" id="SM00267">
    <property type="entry name" value="GGDEF"/>
    <property type="match status" value="1"/>
</dbReference>
<keyword evidence="2" id="KW-1003">Cell membrane</keyword>
<dbReference type="CDD" id="cd01949">
    <property type="entry name" value="GGDEF"/>
    <property type="match status" value="1"/>
</dbReference>
<dbReference type="AlphaFoldDB" id="A0A6N3G374"/>
<dbReference type="PANTHER" id="PTHR33121:SF71">
    <property type="entry name" value="OXYGEN SENSOR PROTEIN DOSP"/>
    <property type="match status" value="1"/>
</dbReference>
<dbReference type="PROSITE" id="PS50883">
    <property type="entry name" value="EAL"/>
    <property type="match status" value="1"/>
</dbReference>
<evidence type="ECO:0000259" key="7">
    <source>
        <dbReference type="PROSITE" id="PS50883"/>
    </source>
</evidence>
<dbReference type="Pfam" id="PF00990">
    <property type="entry name" value="GGDEF"/>
    <property type="match status" value="1"/>
</dbReference>
<proteinExistence type="predicted"/>
<dbReference type="SMART" id="SM00052">
    <property type="entry name" value="EAL"/>
    <property type="match status" value="1"/>
</dbReference>
<evidence type="ECO:0000256" key="4">
    <source>
        <dbReference type="ARBA" id="ARBA00022989"/>
    </source>
</evidence>
<dbReference type="InterPro" id="IPR043128">
    <property type="entry name" value="Rev_trsase/Diguanyl_cyclase"/>
</dbReference>
<keyword evidence="4 6" id="KW-1133">Transmembrane helix</keyword>
<name>A0A6N3G374_9CLOT</name>
<feature type="transmembrane region" description="Helical" evidence="6">
    <location>
        <begin position="275"/>
        <end position="299"/>
    </location>
</feature>
<dbReference type="PANTHER" id="PTHR33121">
    <property type="entry name" value="CYCLIC DI-GMP PHOSPHODIESTERASE PDEF"/>
    <property type="match status" value="1"/>
</dbReference>